<dbReference type="Proteomes" id="UP001147653">
    <property type="component" value="Unassembled WGS sequence"/>
</dbReference>
<gene>
    <name evidence="1" type="ORF">OJ997_20930</name>
</gene>
<dbReference type="EMBL" id="JAPDDP010000041">
    <property type="protein sequence ID" value="MDA0182789.1"/>
    <property type="molecule type" value="Genomic_DNA"/>
</dbReference>
<sequence length="234" mass="24085">MPSIVVLGARNLGGAILSHHLQNGWKGAAVARSAETLETVRAAGGLPLEADASDPESLRAALERAKAELGSIDLIVNAVSAARPTKPGPFGGGAISEATVEDFRGWTGAVAEQAFVFLSEGARVGAKTLIQVTGGSARRAMAGRGLWAAGAHATKALVHAAAQEFREQGVHVALLVVDATIDSPKTAAMTAGKAENETADQAQIARAVEYLAGQTPRAYTHELVVTPAGDRWLP</sequence>
<evidence type="ECO:0000313" key="2">
    <source>
        <dbReference type="Proteomes" id="UP001147653"/>
    </source>
</evidence>
<proteinExistence type="predicted"/>
<protein>
    <submittedName>
        <fullName evidence="1">SDR family NAD(P)-dependent oxidoreductase</fullName>
    </submittedName>
</protein>
<dbReference type="PANTHER" id="PTHR43431:SF1">
    <property type="entry name" value="OS08G0476300 PROTEIN"/>
    <property type="match status" value="1"/>
</dbReference>
<dbReference type="Gene3D" id="3.40.50.720">
    <property type="entry name" value="NAD(P)-binding Rossmann-like Domain"/>
    <property type="match status" value="1"/>
</dbReference>
<name>A0A9X3NAZ3_9ACTN</name>
<dbReference type="AlphaFoldDB" id="A0A9X3NAZ3"/>
<evidence type="ECO:0000313" key="1">
    <source>
        <dbReference type="EMBL" id="MDA0182789.1"/>
    </source>
</evidence>
<dbReference type="InterPro" id="IPR002347">
    <property type="entry name" value="SDR_fam"/>
</dbReference>
<keyword evidence="2" id="KW-1185">Reference proteome</keyword>
<reference evidence="1" key="1">
    <citation type="submission" date="2022-10" db="EMBL/GenBank/DDBJ databases">
        <title>The WGS of Solirubrobacter phytolaccae KCTC 29190.</title>
        <authorList>
            <person name="Jiang Z."/>
        </authorList>
    </citation>
    <scope>NUCLEOTIDE SEQUENCE</scope>
    <source>
        <strain evidence="1">KCTC 29190</strain>
    </source>
</reference>
<dbReference type="InterPro" id="IPR036291">
    <property type="entry name" value="NAD(P)-bd_dom_sf"/>
</dbReference>
<dbReference type="RefSeq" id="WP_270027171.1">
    <property type="nucleotide sequence ID" value="NZ_JAPDDP010000041.1"/>
</dbReference>
<dbReference type="Pfam" id="PF13561">
    <property type="entry name" value="adh_short_C2"/>
    <property type="match status" value="1"/>
</dbReference>
<dbReference type="PANTHER" id="PTHR43431">
    <property type="entry name" value="OXIDOREDUCTASE, SHORT CHAIN DEHYDROGENASE/REDUCTASE FAMILY (AFU_ORTHOLOGUE AFUA_5G14000)"/>
    <property type="match status" value="1"/>
</dbReference>
<organism evidence="1 2">
    <name type="scientific">Solirubrobacter phytolaccae</name>
    <dbReference type="NCBI Taxonomy" id="1404360"/>
    <lineage>
        <taxon>Bacteria</taxon>
        <taxon>Bacillati</taxon>
        <taxon>Actinomycetota</taxon>
        <taxon>Thermoleophilia</taxon>
        <taxon>Solirubrobacterales</taxon>
        <taxon>Solirubrobacteraceae</taxon>
        <taxon>Solirubrobacter</taxon>
    </lineage>
</organism>
<comment type="caution">
    <text evidence="1">The sequence shown here is derived from an EMBL/GenBank/DDBJ whole genome shotgun (WGS) entry which is preliminary data.</text>
</comment>
<accession>A0A9X3NAZ3</accession>
<dbReference type="SUPFAM" id="SSF51735">
    <property type="entry name" value="NAD(P)-binding Rossmann-fold domains"/>
    <property type="match status" value="1"/>
</dbReference>